<proteinExistence type="predicted"/>
<keyword evidence="6" id="KW-1185">Reference proteome</keyword>
<dbReference type="InterPro" id="IPR051398">
    <property type="entry name" value="Polysacch_Deacetylase"/>
</dbReference>
<dbReference type="PANTHER" id="PTHR34216:SF3">
    <property type="entry name" value="POLY-BETA-1,6-N-ACETYL-D-GLUCOSAMINE N-DEACETYLASE"/>
    <property type="match status" value="1"/>
</dbReference>
<sequence>MPQSEATTLSSTVSSPPPTTSTAATTATDQAEADRGGWLRFSPAQPLFRARAAQRLAVLAYHGVTDPRSFGAQLDRLRRLATPVSVCDVEQAIAEGKPLPPRSVLITFDDADRSVLTHALPELTARGIPAAAFVISELIGTDRPFWWHEAAFLARHGGQARSLRSHVRPEQLLARLKALPDPDRRRSLHELRVSARRRPPGQDQLSPEDLRALQDGNVAIGNHTLGHPCLARCDDSTVHAEITGAHQALTRWLGEPPTAFAYPNGGYDPRADTLLRQLGYRLGFLSDHRLGPRLPVHPLRISRLQVDSTTSSRRFDTILSGLEPAVQRWRKGPTVAE</sequence>
<name>A0A7W7WKT6_9ACTN</name>
<feature type="region of interest" description="Disordered" evidence="3">
    <location>
        <begin position="1"/>
        <end position="29"/>
    </location>
</feature>
<keyword evidence="2" id="KW-0732">Signal</keyword>
<comment type="caution">
    <text evidence="5">The sequence shown here is derived from an EMBL/GenBank/DDBJ whole genome shotgun (WGS) entry which is preliminary data.</text>
</comment>
<dbReference type="SUPFAM" id="SSF88713">
    <property type="entry name" value="Glycoside hydrolase/deacetylase"/>
    <property type="match status" value="1"/>
</dbReference>
<dbReference type="AlphaFoldDB" id="A0A7W7WKT6"/>
<evidence type="ECO:0000313" key="5">
    <source>
        <dbReference type="EMBL" id="MBB4950746.1"/>
    </source>
</evidence>
<comment type="subcellular location">
    <subcellularLocation>
        <location evidence="1">Secreted</location>
    </subcellularLocation>
</comment>
<dbReference type="PANTHER" id="PTHR34216">
    <property type="match status" value="1"/>
</dbReference>
<dbReference type="Pfam" id="PF01522">
    <property type="entry name" value="Polysacc_deac_1"/>
    <property type="match status" value="1"/>
</dbReference>
<evidence type="ECO:0000313" key="6">
    <source>
        <dbReference type="Proteomes" id="UP000573327"/>
    </source>
</evidence>
<dbReference type="GO" id="GO:0005975">
    <property type="term" value="P:carbohydrate metabolic process"/>
    <property type="evidence" value="ECO:0007669"/>
    <property type="project" value="InterPro"/>
</dbReference>
<dbReference type="GO" id="GO:0016810">
    <property type="term" value="F:hydrolase activity, acting on carbon-nitrogen (but not peptide) bonds"/>
    <property type="evidence" value="ECO:0007669"/>
    <property type="project" value="InterPro"/>
</dbReference>
<accession>A0A7W7WKT6</accession>
<protein>
    <submittedName>
        <fullName evidence="5">Peptidoglycan/xylan/chitin deacetylase (PgdA/CDA1 family)</fullName>
    </submittedName>
</protein>
<dbReference type="PROSITE" id="PS51677">
    <property type="entry name" value="NODB"/>
    <property type="match status" value="1"/>
</dbReference>
<reference evidence="5 6" key="1">
    <citation type="submission" date="2020-08" db="EMBL/GenBank/DDBJ databases">
        <title>Sequencing the genomes of 1000 actinobacteria strains.</title>
        <authorList>
            <person name="Klenk H.-P."/>
        </authorList>
    </citation>
    <scope>NUCLEOTIDE SEQUENCE [LARGE SCALE GENOMIC DNA]</scope>
    <source>
        <strain evidence="5 6">DSM 44786</strain>
    </source>
</reference>
<dbReference type="Gene3D" id="3.20.20.370">
    <property type="entry name" value="Glycoside hydrolase/deacetylase"/>
    <property type="match status" value="1"/>
</dbReference>
<dbReference type="CDD" id="cd10918">
    <property type="entry name" value="CE4_NodB_like_5s_6s"/>
    <property type="match status" value="1"/>
</dbReference>
<dbReference type="RefSeq" id="WP_184922209.1">
    <property type="nucleotide sequence ID" value="NZ_JACHJR010000001.1"/>
</dbReference>
<feature type="domain" description="NodB homology" evidence="4">
    <location>
        <begin position="102"/>
        <end position="337"/>
    </location>
</feature>
<evidence type="ECO:0000256" key="3">
    <source>
        <dbReference type="SAM" id="MobiDB-lite"/>
    </source>
</evidence>
<dbReference type="GO" id="GO:0005576">
    <property type="term" value="C:extracellular region"/>
    <property type="evidence" value="ECO:0007669"/>
    <property type="project" value="UniProtKB-SubCell"/>
</dbReference>
<evidence type="ECO:0000256" key="2">
    <source>
        <dbReference type="ARBA" id="ARBA00022729"/>
    </source>
</evidence>
<dbReference type="Proteomes" id="UP000573327">
    <property type="component" value="Unassembled WGS sequence"/>
</dbReference>
<dbReference type="InterPro" id="IPR002509">
    <property type="entry name" value="NODB_dom"/>
</dbReference>
<evidence type="ECO:0000259" key="4">
    <source>
        <dbReference type="PROSITE" id="PS51677"/>
    </source>
</evidence>
<evidence type="ECO:0000256" key="1">
    <source>
        <dbReference type="ARBA" id="ARBA00004613"/>
    </source>
</evidence>
<feature type="compositionally biased region" description="Low complexity" evidence="3">
    <location>
        <begin position="1"/>
        <end position="28"/>
    </location>
</feature>
<dbReference type="EMBL" id="JACHJR010000001">
    <property type="protein sequence ID" value="MBB4950746.1"/>
    <property type="molecule type" value="Genomic_DNA"/>
</dbReference>
<dbReference type="InterPro" id="IPR011330">
    <property type="entry name" value="Glyco_hydro/deAcase_b/a-brl"/>
</dbReference>
<gene>
    <name evidence="5" type="ORF">F4556_006281</name>
</gene>
<organism evidence="5 6">
    <name type="scientific">Kitasatospora gansuensis</name>
    <dbReference type="NCBI Taxonomy" id="258050"/>
    <lineage>
        <taxon>Bacteria</taxon>
        <taxon>Bacillati</taxon>
        <taxon>Actinomycetota</taxon>
        <taxon>Actinomycetes</taxon>
        <taxon>Kitasatosporales</taxon>
        <taxon>Streptomycetaceae</taxon>
        <taxon>Kitasatospora</taxon>
    </lineage>
</organism>